<feature type="transmembrane region" description="Helical" evidence="6">
    <location>
        <begin position="310"/>
        <end position="327"/>
    </location>
</feature>
<evidence type="ECO:0000256" key="3">
    <source>
        <dbReference type="ARBA" id="ARBA00022692"/>
    </source>
</evidence>
<organism evidence="7 8">
    <name type="scientific">Sphingomonas vulcanisoli</name>
    <dbReference type="NCBI Taxonomy" id="1658060"/>
    <lineage>
        <taxon>Bacteria</taxon>
        <taxon>Pseudomonadati</taxon>
        <taxon>Pseudomonadota</taxon>
        <taxon>Alphaproteobacteria</taxon>
        <taxon>Sphingomonadales</taxon>
        <taxon>Sphingomonadaceae</taxon>
        <taxon>Sphingomonas</taxon>
    </lineage>
</organism>
<accession>A0ABX0TN20</accession>
<dbReference type="EMBL" id="JAAOZC010000001">
    <property type="protein sequence ID" value="NIJ06924.1"/>
    <property type="molecule type" value="Genomic_DNA"/>
</dbReference>
<dbReference type="NCBIfam" id="TIGR04408">
    <property type="entry name" value="LptG_lptG"/>
    <property type="match status" value="1"/>
</dbReference>
<evidence type="ECO:0000256" key="2">
    <source>
        <dbReference type="ARBA" id="ARBA00022475"/>
    </source>
</evidence>
<dbReference type="InterPro" id="IPR005495">
    <property type="entry name" value="LptG/LptF_permease"/>
</dbReference>
<gene>
    <name evidence="7" type="ORF">FHS31_000506</name>
</gene>
<sequence>MRPSLNFFASRTVSWYMARTFISRTFAVLAGLVVILMSLDLLGESGDILAQPGNGQAAIWHYVSLRLPQIIQRFVPFAALLGTLVTLVRMNQNSEIISMKAAGISAHQILAPLVVASLGIAVLNFWFNDHVVTRATAALSAWQDVQYGPIPAEKSLVSNIWVRFGDDLIHVDEVTGKGRAAVLHNVAYYDREKDRLVAIANAATGVPAGDRWKLINVKRFDVATGNTTQLDAVLIAQGLDPSRFTLANVNGDNLSFGALAHTIEQLQAAGRPTTALRTQLWHKISGPLSIILMPLLAGIAGFGLARSGRLFIRVIVGMALGFTYFVADNFALAMGNIGAYPPLLAAWAPMLLFLLIGEAVLVRTEE</sequence>
<evidence type="ECO:0000313" key="7">
    <source>
        <dbReference type="EMBL" id="NIJ06924.1"/>
    </source>
</evidence>
<protein>
    <submittedName>
        <fullName evidence="7">Lipopolysaccharide export system permease protein</fullName>
    </submittedName>
</protein>
<dbReference type="Pfam" id="PF03739">
    <property type="entry name" value="LptF_LptG"/>
    <property type="match status" value="1"/>
</dbReference>
<proteinExistence type="predicted"/>
<keyword evidence="4 6" id="KW-1133">Transmembrane helix</keyword>
<reference evidence="7 8" key="1">
    <citation type="submission" date="2020-03" db="EMBL/GenBank/DDBJ databases">
        <title>Genomic Encyclopedia of Type Strains, Phase III (KMG-III): the genomes of soil and plant-associated and newly described type strains.</title>
        <authorList>
            <person name="Whitman W."/>
        </authorList>
    </citation>
    <scope>NUCLEOTIDE SEQUENCE [LARGE SCALE GENOMIC DNA]</scope>
    <source>
        <strain evidence="7 8">CECT 8804</strain>
    </source>
</reference>
<dbReference type="RefSeq" id="WP_167071706.1">
    <property type="nucleotide sequence ID" value="NZ_JAAOZC010000001.1"/>
</dbReference>
<evidence type="ECO:0000256" key="1">
    <source>
        <dbReference type="ARBA" id="ARBA00004651"/>
    </source>
</evidence>
<keyword evidence="2" id="KW-1003">Cell membrane</keyword>
<comment type="caution">
    <text evidence="7">The sequence shown here is derived from an EMBL/GenBank/DDBJ whole genome shotgun (WGS) entry which is preliminary data.</text>
</comment>
<keyword evidence="5 6" id="KW-0472">Membrane</keyword>
<dbReference type="InterPro" id="IPR030923">
    <property type="entry name" value="LptG"/>
</dbReference>
<feature type="transmembrane region" description="Helical" evidence="6">
    <location>
        <begin position="284"/>
        <end position="303"/>
    </location>
</feature>
<feature type="transmembrane region" description="Helical" evidence="6">
    <location>
        <begin position="70"/>
        <end position="88"/>
    </location>
</feature>
<name>A0ABX0TN20_9SPHN</name>
<dbReference type="PANTHER" id="PTHR33529:SF2">
    <property type="entry name" value="LIPOPOLYSACCHARIDE EXPORT SYSTEM PERMEASE PROTEIN LPTG"/>
    <property type="match status" value="1"/>
</dbReference>
<feature type="transmembrane region" description="Helical" evidence="6">
    <location>
        <begin position="109"/>
        <end position="127"/>
    </location>
</feature>
<keyword evidence="8" id="KW-1185">Reference proteome</keyword>
<keyword evidence="3 6" id="KW-0812">Transmembrane</keyword>
<dbReference type="Proteomes" id="UP000727456">
    <property type="component" value="Unassembled WGS sequence"/>
</dbReference>
<evidence type="ECO:0000256" key="4">
    <source>
        <dbReference type="ARBA" id="ARBA00022989"/>
    </source>
</evidence>
<evidence type="ECO:0000256" key="5">
    <source>
        <dbReference type="ARBA" id="ARBA00023136"/>
    </source>
</evidence>
<feature type="transmembrane region" description="Helical" evidence="6">
    <location>
        <begin position="339"/>
        <end position="362"/>
    </location>
</feature>
<dbReference type="PANTHER" id="PTHR33529">
    <property type="entry name" value="SLR0882 PROTEIN-RELATED"/>
    <property type="match status" value="1"/>
</dbReference>
<evidence type="ECO:0000256" key="6">
    <source>
        <dbReference type="SAM" id="Phobius"/>
    </source>
</evidence>
<comment type="subcellular location">
    <subcellularLocation>
        <location evidence="1">Cell membrane</location>
        <topology evidence="1">Multi-pass membrane protein</topology>
    </subcellularLocation>
</comment>
<evidence type="ECO:0000313" key="8">
    <source>
        <dbReference type="Proteomes" id="UP000727456"/>
    </source>
</evidence>
<feature type="transmembrane region" description="Helical" evidence="6">
    <location>
        <begin position="21"/>
        <end position="39"/>
    </location>
</feature>